<evidence type="ECO:0000256" key="3">
    <source>
        <dbReference type="SAM" id="SignalP"/>
    </source>
</evidence>
<dbReference type="PANTHER" id="PTHR48081">
    <property type="entry name" value="AB HYDROLASE SUPERFAMILY PROTEIN C4A8.06C"/>
    <property type="match status" value="1"/>
</dbReference>
<dbReference type="Gene3D" id="3.40.50.1820">
    <property type="entry name" value="alpha/beta hydrolase"/>
    <property type="match status" value="1"/>
</dbReference>
<dbReference type="Proteomes" id="UP000617628">
    <property type="component" value="Unassembled WGS sequence"/>
</dbReference>
<keyword evidence="3" id="KW-0732">Signal</keyword>
<evidence type="ECO:0000259" key="4">
    <source>
        <dbReference type="Pfam" id="PF20434"/>
    </source>
</evidence>
<protein>
    <submittedName>
        <fullName evidence="5">Alpha/beta hydrolase fold domain-containing protein</fullName>
    </submittedName>
</protein>
<evidence type="ECO:0000256" key="2">
    <source>
        <dbReference type="ARBA" id="ARBA00022801"/>
    </source>
</evidence>
<dbReference type="Pfam" id="PF20434">
    <property type="entry name" value="BD-FAE"/>
    <property type="match status" value="1"/>
</dbReference>
<dbReference type="RefSeq" id="WP_200354091.1">
    <property type="nucleotide sequence ID" value="NZ_JAENIL010000004.1"/>
</dbReference>
<keyword evidence="2 5" id="KW-0378">Hydrolase</keyword>
<dbReference type="SUPFAM" id="SSF53474">
    <property type="entry name" value="alpha/beta-Hydrolases"/>
    <property type="match status" value="1"/>
</dbReference>
<dbReference type="EMBL" id="JAENIL010000004">
    <property type="protein sequence ID" value="MBK1875876.1"/>
    <property type="molecule type" value="Genomic_DNA"/>
</dbReference>
<feature type="chain" id="PRO_5037611145" evidence="3">
    <location>
        <begin position="24"/>
        <end position="298"/>
    </location>
</feature>
<gene>
    <name evidence="5" type="ORF">JIN87_03290</name>
</gene>
<name>A0A934RT38_9BACT</name>
<feature type="domain" description="BD-FAE-like" evidence="4">
    <location>
        <begin position="48"/>
        <end position="160"/>
    </location>
</feature>
<dbReference type="PANTHER" id="PTHR48081:SF30">
    <property type="entry name" value="ACETYL-HYDROLASE LIPR-RELATED"/>
    <property type="match status" value="1"/>
</dbReference>
<dbReference type="InterPro" id="IPR002168">
    <property type="entry name" value="Lipase_GDXG_HIS_AS"/>
</dbReference>
<reference evidence="5" key="1">
    <citation type="submission" date="2021-01" db="EMBL/GenBank/DDBJ databases">
        <title>Modified the classification status of verrucomicrobia.</title>
        <authorList>
            <person name="Feng X."/>
        </authorList>
    </citation>
    <scope>NUCLEOTIDE SEQUENCE</scope>
    <source>
        <strain evidence="5">KCTC 13126</strain>
    </source>
</reference>
<dbReference type="GO" id="GO:0004806">
    <property type="term" value="F:triacylglycerol lipase activity"/>
    <property type="evidence" value="ECO:0007669"/>
    <property type="project" value="TreeGrafter"/>
</dbReference>
<proteinExistence type="inferred from homology"/>
<feature type="signal peptide" evidence="3">
    <location>
        <begin position="1"/>
        <end position="23"/>
    </location>
</feature>
<dbReference type="AlphaFoldDB" id="A0A934RT38"/>
<keyword evidence="6" id="KW-1185">Reference proteome</keyword>
<accession>A0A934RT38</accession>
<evidence type="ECO:0000313" key="6">
    <source>
        <dbReference type="Proteomes" id="UP000617628"/>
    </source>
</evidence>
<dbReference type="InterPro" id="IPR049492">
    <property type="entry name" value="BD-FAE-like_dom"/>
</dbReference>
<comment type="caution">
    <text evidence="5">The sequence shown here is derived from an EMBL/GenBank/DDBJ whole genome shotgun (WGS) entry which is preliminary data.</text>
</comment>
<comment type="similarity">
    <text evidence="1">Belongs to the 'GDXG' lipolytic enzyme family.</text>
</comment>
<evidence type="ECO:0000313" key="5">
    <source>
        <dbReference type="EMBL" id="MBK1875876.1"/>
    </source>
</evidence>
<dbReference type="PROSITE" id="PS01173">
    <property type="entry name" value="LIPASE_GDXG_HIS"/>
    <property type="match status" value="1"/>
</dbReference>
<dbReference type="InterPro" id="IPR050300">
    <property type="entry name" value="GDXG_lipolytic_enzyme"/>
</dbReference>
<evidence type="ECO:0000256" key="1">
    <source>
        <dbReference type="ARBA" id="ARBA00010515"/>
    </source>
</evidence>
<sequence>MTSKRFIVALLSFLLISSFSVCANQAADPAPGKAYTYKEANGVTLDVEIYFPEDWEPSDKRPAMILFHGGGWGKGSLKAFRYQSAYFASRGLVAATASYTLAGKQKDQVEGVSRKRVCIVDAKSAIRWMKENGNQLGIDPEKIIAGGGSAGGHICMLATNNPGLNDPNDSDAYDTSVAAYVLFNPAFGAVDSRDPEVHILKHLKENFPPAVVFFGTKDKWLKGWAEVEQKLESLQYDGLELWMAPGKDHAFFNRQPWKDLTLIEADRFLVELGYLEGEPTLSPKTNEQLFKVGKSSER</sequence>
<dbReference type="InterPro" id="IPR029058">
    <property type="entry name" value="AB_hydrolase_fold"/>
</dbReference>
<organism evidence="5 6">
    <name type="scientific">Pelagicoccus mobilis</name>
    <dbReference type="NCBI Taxonomy" id="415221"/>
    <lineage>
        <taxon>Bacteria</taxon>
        <taxon>Pseudomonadati</taxon>
        <taxon>Verrucomicrobiota</taxon>
        <taxon>Opitutia</taxon>
        <taxon>Puniceicoccales</taxon>
        <taxon>Pelagicoccaceae</taxon>
        <taxon>Pelagicoccus</taxon>
    </lineage>
</organism>